<proteinExistence type="predicted"/>
<keyword evidence="1" id="KW-0812">Transmembrane</keyword>
<evidence type="ECO:0000313" key="2">
    <source>
        <dbReference type="EMBL" id="APA97003.1"/>
    </source>
</evidence>
<reference evidence="2 3" key="1">
    <citation type="submission" date="2016-10" db="EMBL/GenBank/DDBJ databases">
        <title>Genome sequence of Nocardia seriolae strain EM150506, isolated from Anguila japonica.</title>
        <authorList>
            <person name="Han H.-J."/>
        </authorList>
    </citation>
    <scope>NUCLEOTIDE SEQUENCE [LARGE SCALE GENOMIC DNA]</scope>
    <source>
        <strain evidence="2 3">EM150506</strain>
    </source>
</reference>
<dbReference type="Proteomes" id="UP000180166">
    <property type="component" value="Chromosome"/>
</dbReference>
<evidence type="ECO:0000256" key="1">
    <source>
        <dbReference type="SAM" id="Phobius"/>
    </source>
</evidence>
<dbReference type="GeneID" id="93369397"/>
<accession>A0ABC8ASD3</accession>
<name>A0ABC8ASD3_9NOCA</name>
<feature type="transmembrane region" description="Helical" evidence="1">
    <location>
        <begin position="99"/>
        <end position="118"/>
    </location>
</feature>
<feature type="transmembrane region" description="Helical" evidence="1">
    <location>
        <begin position="67"/>
        <end position="87"/>
    </location>
</feature>
<dbReference type="EMBL" id="CP017839">
    <property type="protein sequence ID" value="APA97003.1"/>
    <property type="molecule type" value="Genomic_DNA"/>
</dbReference>
<gene>
    <name evidence="2" type="ORF">NS506_02944</name>
</gene>
<dbReference type="AlphaFoldDB" id="A0ABC8ASD3"/>
<feature type="transmembrane region" description="Helical" evidence="1">
    <location>
        <begin position="193"/>
        <end position="214"/>
    </location>
</feature>
<protein>
    <recommendedName>
        <fullName evidence="4">DUF2306 domain-containing protein</fullName>
    </recommendedName>
</protein>
<evidence type="ECO:0008006" key="4">
    <source>
        <dbReference type="Google" id="ProtNLM"/>
    </source>
</evidence>
<keyword evidence="1" id="KW-0472">Membrane</keyword>
<sequence length="226" mass="23968">MSSIVPILAALSALAAAAARLPRWKSRESRPFTIGMVLLAVYALIRTPAINGSANEMSLPNGHFEGFPGLIANMALAGAGALIGVTVADAWGRALLRRAFYLGLIAVEAAMLLTYSPLERSYLTIQTHNWILAVSGIAVNAAVIAASALSYRTVAQRFRLPLSLFMFGGLTGMTLAVIRVVTLLHPAGPQVNAWSPIVSIPIFGFALGSLVASLRMRKQEVEDIDA</sequence>
<feature type="transmembrane region" description="Helical" evidence="1">
    <location>
        <begin position="162"/>
        <end position="181"/>
    </location>
</feature>
<keyword evidence="1" id="KW-1133">Transmembrane helix</keyword>
<feature type="transmembrane region" description="Helical" evidence="1">
    <location>
        <begin position="130"/>
        <end position="150"/>
    </location>
</feature>
<evidence type="ECO:0000313" key="3">
    <source>
        <dbReference type="Proteomes" id="UP000180166"/>
    </source>
</evidence>
<dbReference type="KEGG" id="nsr:NS506_02944"/>
<dbReference type="RefSeq" id="WP_033090697.1">
    <property type="nucleotide sequence ID" value="NZ_AP017900.1"/>
</dbReference>
<organism evidence="2 3">
    <name type="scientific">Nocardia seriolae</name>
    <dbReference type="NCBI Taxonomy" id="37332"/>
    <lineage>
        <taxon>Bacteria</taxon>
        <taxon>Bacillati</taxon>
        <taxon>Actinomycetota</taxon>
        <taxon>Actinomycetes</taxon>
        <taxon>Mycobacteriales</taxon>
        <taxon>Nocardiaceae</taxon>
        <taxon>Nocardia</taxon>
    </lineage>
</organism>